<dbReference type="AlphaFoldDB" id="A0A1D8ACP1"/>
<dbReference type="KEGG" id="nre:BES08_24250"/>
<protein>
    <submittedName>
        <fullName evidence="1">Uncharacterized protein</fullName>
    </submittedName>
</protein>
<evidence type="ECO:0000313" key="1">
    <source>
        <dbReference type="EMBL" id="AOR79870.1"/>
    </source>
</evidence>
<keyword evidence="1" id="KW-0614">Plasmid</keyword>
<evidence type="ECO:0000313" key="2">
    <source>
        <dbReference type="Proteomes" id="UP000094626"/>
    </source>
</evidence>
<dbReference type="Proteomes" id="UP000094626">
    <property type="component" value="Plasmid pSA1"/>
</dbReference>
<dbReference type="EMBL" id="CP017076">
    <property type="protein sequence ID" value="AOR79870.1"/>
    <property type="molecule type" value="Genomic_DNA"/>
</dbReference>
<organism evidence="1 2">
    <name type="scientific">Novosphingobium resinovorum</name>
    <dbReference type="NCBI Taxonomy" id="158500"/>
    <lineage>
        <taxon>Bacteria</taxon>
        <taxon>Pseudomonadati</taxon>
        <taxon>Pseudomonadota</taxon>
        <taxon>Alphaproteobacteria</taxon>
        <taxon>Sphingomonadales</taxon>
        <taxon>Sphingomonadaceae</taxon>
        <taxon>Novosphingobium</taxon>
    </lineage>
</organism>
<accession>A0A1D8ACP1</accession>
<reference evidence="2" key="1">
    <citation type="journal article" date="2017" name="J. Biotechnol.">
        <title>Complete genome sequence of Novosphingobium resinovorum SA1, a versatile xenobiotic-degrading bacterium capable of utilizing sulfanilic acid.</title>
        <authorList>
            <person name="Hegedus B."/>
            <person name="Kos P.B."/>
            <person name="Balint B."/>
            <person name="Maroti G."/>
            <person name="Gan H.M."/>
            <person name="Perei K."/>
            <person name="Rakhely G."/>
        </authorList>
    </citation>
    <scope>NUCLEOTIDE SEQUENCE [LARGE SCALE GENOMIC DNA]</scope>
    <source>
        <strain evidence="2">SA1</strain>
    </source>
</reference>
<keyword evidence="2" id="KW-1185">Reference proteome</keyword>
<geneLocation type="plasmid" evidence="1 2">
    <name>pSA1</name>
</geneLocation>
<proteinExistence type="predicted"/>
<sequence>MFGFDFDIGKNATSIRSDRRSLIALSDTFIDGCNSIRGDFANMAVVSGAKAMLATIGAIAKLT</sequence>
<name>A0A1D8ACP1_9SPHN</name>
<gene>
    <name evidence="1" type="ORF">BES08_24250</name>
</gene>